<dbReference type="Gene3D" id="3.40.50.620">
    <property type="entry name" value="HUPs"/>
    <property type="match status" value="1"/>
</dbReference>
<keyword evidence="1" id="KW-0812">Transmembrane</keyword>
<dbReference type="PANTHER" id="PTHR30336:SF4">
    <property type="entry name" value="ENVELOPE BIOGENESIS FACTOR ELYC"/>
    <property type="match status" value="1"/>
</dbReference>
<feature type="transmembrane region" description="Helical" evidence="1">
    <location>
        <begin position="6"/>
        <end position="30"/>
    </location>
</feature>
<dbReference type="AlphaFoldDB" id="A0A7W9WQ26"/>
<organism evidence="3 4">
    <name type="scientific">Castellaniella defragrans</name>
    <name type="common">Alcaligenes defragrans</name>
    <dbReference type="NCBI Taxonomy" id="75697"/>
    <lineage>
        <taxon>Bacteria</taxon>
        <taxon>Pseudomonadati</taxon>
        <taxon>Pseudomonadota</taxon>
        <taxon>Betaproteobacteria</taxon>
        <taxon>Burkholderiales</taxon>
        <taxon>Alcaligenaceae</taxon>
        <taxon>Castellaniella</taxon>
    </lineage>
</organism>
<evidence type="ECO:0000313" key="3">
    <source>
        <dbReference type="EMBL" id="MBB6085069.1"/>
    </source>
</evidence>
<dbReference type="InterPro" id="IPR014729">
    <property type="entry name" value="Rossmann-like_a/b/a_fold"/>
</dbReference>
<dbReference type="GO" id="GO:0043164">
    <property type="term" value="P:Gram-negative-bacterium-type cell wall biogenesis"/>
    <property type="evidence" value="ECO:0007669"/>
    <property type="project" value="TreeGrafter"/>
</dbReference>
<keyword evidence="1" id="KW-0472">Membrane</keyword>
<comment type="caution">
    <text evidence="3">The sequence shown here is derived from an EMBL/GenBank/DDBJ whole genome shotgun (WGS) entry which is preliminary data.</text>
</comment>
<gene>
    <name evidence="3" type="ORF">HNR28_003122</name>
</gene>
<accession>A0A7W9WQ26</accession>
<keyword evidence="1" id="KW-1133">Transmembrane helix</keyword>
<reference evidence="3 4" key="1">
    <citation type="submission" date="2020-08" db="EMBL/GenBank/DDBJ databases">
        <title>Genomic Encyclopedia of Type Strains, Phase IV (KMG-IV): sequencing the most valuable type-strain genomes for metagenomic binning, comparative biology and taxonomic classification.</title>
        <authorList>
            <person name="Goeker M."/>
        </authorList>
    </citation>
    <scope>NUCLEOTIDE SEQUENCE [LARGE SCALE GENOMIC DNA]</scope>
    <source>
        <strain evidence="3 4">DSM 12141</strain>
    </source>
</reference>
<sequence>MTLTAFLGNLLIPLNLSVTLLVLALLLFILRWRKTAGILAAGALAWVLFWSLPTSSLWAGGLLEQRYPYQAAAQMPTAQAIVVLGGNSANGRRNWFEPYDRNTAIPRTDTAARLYAAGRAPLIVVSGAALDGGQSEAAMMAAALEREGVPAQAIVKENQSDTTRENAVYTARLLRDRGIERFLLVTSALHMPRSMASFQKQGLNPIAAPSPPQIVVPDDPDFSFWLPDLRALNASRSIIKEYLGLLVYWARGWA</sequence>
<dbReference type="CDD" id="cd06259">
    <property type="entry name" value="YdcF-like"/>
    <property type="match status" value="1"/>
</dbReference>
<dbReference type="PANTHER" id="PTHR30336">
    <property type="entry name" value="INNER MEMBRANE PROTEIN, PROBABLE PERMEASE"/>
    <property type="match status" value="1"/>
</dbReference>
<dbReference type="Proteomes" id="UP000541136">
    <property type="component" value="Unassembled WGS sequence"/>
</dbReference>
<feature type="transmembrane region" description="Helical" evidence="1">
    <location>
        <begin position="37"/>
        <end position="59"/>
    </location>
</feature>
<evidence type="ECO:0000313" key="4">
    <source>
        <dbReference type="Proteomes" id="UP000541136"/>
    </source>
</evidence>
<name>A0A7W9WQ26_CASDE</name>
<dbReference type="GO" id="GO:0005886">
    <property type="term" value="C:plasma membrane"/>
    <property type="evidence" value="ECO:0007669"/>
    <property type="project" value="TreeGrafter"/>
</dbReference>
<proteinExistence type="predicted"/>
<evidence type="ECO:0000259" key="2">
    <source>
        <dbReference type="Pfam" id="PF02698"/>
    </source>
</evidence>
<dbReference type="EMBL" id="JACHIB010000020">
    <property type="protein sequence ID" value="MBB6085069.1"/>
    <property type="molecule type" value="Genomic_DNA"/>
</dbReference>
<dbReference type="InterPro" id="IPR003848">
    <property type="entry name" value="DUF218"/>
</dbReference>
<dbReference type="InterPro" id="IPR051599">
    <property type="entry name" value="Cell_Envelope_Assoc"/>
</dbReference>
<protein>
    <submittedName>
        <fullName evidence="3">Uncharacterized SAM-binding protein YcdF (DUF218 family)</fullName>
    </submittedName>
</protein>
<dbReference type="Pfam" id="PF02698">
    <property type="entry name" value="DUF218"/>
    <property type="match status" value="1"/>
</dbReference>
<dbReference type="GO" id="GO:0000270">
    <property type="term" value="P:peptidoglycan metabolic process"/>
    <property type="evidence" value="ECO:0007669"/>
    <property type="project" value="TreeGrafter"/>
</dbReference>
<dbReference type="RefSeq" id="WP_043683314.1">
    <property type="nucleotide sequence ID" value="NZ_JACHIB010000020.1"/>
</dbReference>
<evidence type="ECO:0000256" key="1">
    <source>
        <dbReference type="SAM" id="Phobius"/>
    </source>
</evidence>
<feature type="domain" description="DUF218" evidence="2">
    <location>
        <begin position="79"/>
        <end position="244"/>
    </location>
</feature>